<name>A0ACB8TAE0_9AGAM</name>
<organism evidence="1 2">
    <name type="scientific">Artomyces pyxidatus</name>
    <dbReference type="NCBI Taxonomy" id="48021"/>
    <lineage>
        <taxon>Eukaryota</taxon>
        <taxon>Fungi</taxon>
        <taxon>Dikarya</taxon>
        <taxon>Basidiomycota</taxon>
        <taxon>Agaricomycotina</taxon>
        <taxon>Agaricomycetes</taxon>
        <taxon>Russulales</taxon>
        <taxon>Auriscalpiaceae</taxon>
        <taxon>Artomyces</taxon>
    </lineage>
</organism>
<accession>A0ACB8TAE0</accession>
<gene>
    <name evidence="1" type="ORF">BV25DRAFT_1836579</name>
</gene>
<dbReference type="EMBL" id="MU277196">
    <property type="protein sequence ID" value="KAI0065275.1"/>
    <property type="molecule type" value="Genomic_DNA"/>
</dbReference>
<sequence length="705" mass="77676">MTDYVRRLVSGQKARFKDGDLKVELDLSYITDQVIVMGYPATGIEGLYRNRREDAKKFLEHRHGNNFWVFNFCPVRENSYDASVFDGRVSRYPFPDHHAPPLAILALVSREIRLWLDGSPDRVAVLHCKAGKGRSGTLACAYLLSLDNRPTPPRLERNYVKKDWEKVKKNILPPQAEDATITDIHPERGCAQGAGETEAGQSEAKKEWAKERAEELMNEMPADDAIVTPHITADTDADELSQVGVGSAVNFTEEVDKRLGDEVEAPTRTEDGVTSRKGAREDSTHTKKGLPKESHVESAVSLPSAPAPTVFVSPAPGEYSTKTPAKPAASTLADVLKLHTSRRMRASTSSSSSSSSISDISKVEAVDSTPGPPPKKGRQGVSIPSQRRWLYYWSLLLSNGGPTHFWPPLPHPPTSPDYTPQPKLSRVRLLDVKVRMREPKGVKVSAIKAASHLLGLVGQNAKPQGGSEYGLADLWVSLARYDDTLVDTLERWERWSREIGIGGFGRRRRGGDHIPRSKAPEQDDAAGKTNAEFEEGIQDVFKEGKWDQTKMVRSFAKLGVVPGQEVREGKIITETLRASEDGAGVVLDANREVRFKIYMGKVFLCWFWLIPVFHVSDLSPDAEPTTMTFKKSDLDFPIGLGSSLIDVQLTFQPMPADAPSEPPSRAMSGQSEVDVVQEKRGGVLEGAAEVTAIRTGLEVQQGLQD</sequence>
<keyword evidence="2" id="KW-1185">Reference proteome</keyword>
<evidence type="ECO:0000313" key="2">
    <source>
        <dbReference type="Proteomes" id="UP000814140"/>
    </source>
</evidence>
<protein>
    <submittedName>
        <fullName evidence="1">Uncharacterized protein</fullName>
    </submittedName>
</protein>
<reference evidence="1" key="2">
    <citation type="journal article" date="2022" name="New Phytol.">
        <title>Evolutionary transition to the ectomycorrhizal habit in the genomes of a hyperdiverse lineage of mushroom-forming fungi.</title>
        <authorList>
            <person name="Looney B."/>
            <person name="Miyauchi S."/>
            <person name="Morin E."/>
            <person name="Drula E."/>
            <person name="Courty P.E."/>
            <person name="Kohler A."/>
            <person name="Kuo A."/>
            <person name="LaButti K."/>
            <person name="Pangilinan J."/>
            <person name="Lipzen A."/>
            <person name="Riley R."/>
            <person name="Andreopoulos W."/>
            <person name="He G."/>
            <person name="Johnson J."/>
            <person name="Nolan M."/>
            <person name="Tritt A."/>
            <person name="Barry K.W."/>
            <person name="Grigoriev I.V."/>
            <person name="Nagy L.G."/>
            <person name="Hibbett D."/>
            <person name="Henrissat B."/>
            <person name="Matheny P.B."/>
            <person name="Labbe J."/>
            <person name="Martin F.M."/>
        </authorList>
    </citation>
    <scope>NUCLEOTIDE SEQUENCE</scope>
    <source>
        <strain evidence="1">HHB10654</strain>
    </source>
</reference>
<reference evidence="1" key="1">
    <citation type="submission" date="2021-03" db="EMBL/GenBank/DDBJ databases">
        <authorList>
            <consortium name="DOE Joint Genome Institute"/>
            <person name="Ahrendt S."/>
            <person name="Looney B.P."/>
            <person name="Miyauchi S."/>
            <person name="Morin E."/>
            <person name="Drula E."/>
            <person name="Courty P.E."/>
            <person name="Chicoki N."/>
            <person name="Fauchery L."/>
            <person name="Kohler A."/>
            <person name="Kuo A."/>
            <person name="Labutti K."/>
            <person name="Pangilinan J."/>
            <person name="Lipzen A."/>
            <person name="Riley R."/>
            <person name="Andreopoulos W."/>
            <person name="He G."/>
            <person name="Johnson J."/>
            <person name="Barry K.W."/>
            <person name="Grigoriev I.V."/>
            <person name="Nagy L."/>
            <person name="Hibbett D."/>
            <person name="Henrissat B."/>
            <person name="Matheny P.B."/>
            <person name="Labbe J."/>
            <person name="Martin F."/>
        </authorList>
    </citation>
    <scope>NUCLEOTIDE SEQUENCE</scope>
    <source>
        <strain evidence="1">HHB10654</strain>
    </source>
</reference>
<evidence type="ECO:0000313" key="1">
    <source>
        <dbReference type="EMBL" id="KAI0065275.1"/>
    </source>
</evidence>
<dbReference type="Proteomes" id="UP000814140">
    <property type="component" value="Unassembled WGS sequence"/>
</dbReference>
<comment type="caution">
    <text evidence="1">The sequence shown here is derived from an EMBL/GenBank/DDBJ whole genome shotgun (WGS) entry which is preliminary data.</text>
</comment>
<proteinExistence type="predicted"/>